<dbReference type="Gene3D" id="1.10.3720.10">
    <property type="entry name" value="MetI-like"/>
    <property type="match status" value="1"/>
</dbReference>
<dbReference type="InterPro" id="IPR000515">
    <property type="entry name" value="MetI-like"/>
</dbReference>
<dbReference type="EMBL" id="JBGEWD010000007">
    <property type="protein sequence ID" value="MEY8000311.1"/>
    <property type="molecule type" value="Genomic_DNA"/>
</dbReference>
<dbReference type="PANTHER" id="PTHR43759">
    <property type="entry name" value="TREHALOSE TRANSPORT SYSTEM PERMEASE PROTEIN SUGA"/>
    <property type="match status" value="1"/>
</dbReference>
<dbReference type="InterPro" id="IPR035906">
    <property type="entry name" value="MetI-like_sf"/>
</dbReference>
<dbReference type="CDD" id="cd06261">
    <property type="entry name" value="TM_PBP2"/>
    <property type="match status" value="1"/>
</dbReference>
<keyword evidence="4 5" id="KW-0472">Membrane</keyword>
<evidence type="ECO:0000256" key="5">
    <source>
        <dbReference type="RuleBase" id="RU363032"/>
    </source>
</evidence>
<keyword evidence="5" id="KW-0813">Transport</keyword>
<feature type="transmembrane region" description="Helical" evidence="5">
    <location>
        <begin position="153"/>
        <end position="175"/>
    </location>
</feature>
<proteinExistence type="inferred from homology"/>
<accession>A0ABV4BRE7</accession>
<dbReference type="Pfam" id="PF00528">
    <property type="entry name" value="BPD_transp_1"/>
    <property type="match status" value="1"/>
</dbReference>
<feature type="transmembrane region" description="Helical" evidence="5">
    <location>
        <begin position="196"/>
        <end position="219"/>
    </location>
</feature>
<protein>
    <submittedName>
        <fullName evidence="7">ABC transporter permease</fullName>
    </submittedName>
</protein>
<feature type="domain" description="ABC transmembrane type-1" evidence="6">
    <location>
        <begin position="63"/>
        <end position="275"/>
    </location>
</feature>
<reference evidence="7 8" key="1">
    <citation type="submission" date="2024-08" db="EMBL/GenBank/DDBJ databases">
        <title>Clostridium lapicellarii sp. nov., and Clostridium renhuaiense sp. nov., two species isolated from the mud in a fermentation cellar used for producing sauce-flavour Chinese liquors.</title>
        <authorList>
            <person name="Yang F."/>
            <person name="Wang H."/>
            <person name="Chen L.Q."/>
            <person name="Zhou N."/>
            <person name="Lu J.J."/>
            <person name="Pu X.X."/>
            <person name="Wan B."/>
            <person name="Wang L."/>
            <person name="Liu S.J."/>
        </authorList>
    </citation>
    <scope>NUCLEOTIDE SEQUENCE [LARGE SCALE GENOMIC DNA]</scope>
    <source>
        <strain evidence="7 8">MT-5</strain>
    </source>
</reference>
<evidence type="ECO:0000256" key="1">
    <source>
        <dbReference type="ARBA" id="ARBA00004141"/>
    </source>
</evidence>
<name>A0ABV4BRE7_9CLOT</name>
<dbReference type="RefSeq" id="WP_369704302.1">
    <property type="nucleotide sequence ID" value="NZ_JBGEWD010000007.1"/>
</dbReference>
<organism evidence="7 8">
    <name type="scientific">Clostridium moutaii</name>
    <dbReference type="NCBI Taxonomy" id="3240932"/>
    <lineage>
        <taxon>Bacteria</taxon>
        <taxon>Bacillati</taxon>
        <taxon>Bacillota</taxon>
        <taxon>Clostridia</taxon>
        <taxon>Eubacteriales</taxon>
        <taxon>Clostridiaceae</taxon>
        <taxon>Clostridium</taxon>
    </lineage>
</organism>
<keyword evidence="8" id="KW-1185">Reference proteome</keyword>
<keyword evidence="3 5" id="KW-1133">Transmembrane helix</keyword>
<dbReference type="Proteomes" id="UP001564657">
    <property type="component" value="Unassembled WGS sequence"/>
</dbReference>
<comment type="similarity">
    <text evidence="5">Belongs to the binding-protein-dependent transport system permease family.</text>
</comment>
<evidence type="ECO:0000256" key="2">
    <source>
        <dbReference type="ARBA" id="ARBA00022692"/>
    </source>
</evidence>
<dbReference type="PROSITE" id="PS50928">
    <property type="entry name" value="ABC_TM1"/>
    <property type="match status" value="1"/>
</dbReference>
<gene>
    <name evidence="7" type="ORF">AB8U03_08895</name>
</gene>
<comment type="subcellular location">
    <subcellularLocation>
        <location evidence="5">Cell membrane</location>
        <topology evidence="5">Multi-pass membrane protein</topology>
    </subcellularLocation>
    <subcellularLocation>
        <location evidence="1">Membrane</location>
        <topology evidence="1">Multi-pass membrane protein</topology>
    </subcellularLocation>
</comment>
<keyword evidence="2 5" id="KW-0812">Transmembrane</keyword>
<comment type="caution">
    <text evidence="7">The sequence shown here is derived from an EMBL/GenBank/DDBJ whole genome shotgun (WGS) entry which is preliminary data.</text>
</comment>
<feature type="transmembrane region" description="Helical" evidence="5">
    <location>
        <begin position="7"/>
        <end position="27"/>
    </location>
</feature>
<feature type="transmembrane region" description="Helical" evidence="5">
    <location>
        <begin position="256"/>
        <end position="275"/>
    </location>
</feature>
<sequence>MEEKMKPYFLLSPMLIIIVGILGFGIVNCILQSLGYFPAVGLREITFKYYREVFTSADFIQSLNFSVYTSMVSSILSVVMGISIAYFILISNKGNGVLNKIYRIPIIVPHTVVVLLVFNVLSQSGVISRIFYYMGIIKNTSQFPLFIFDRKGLGIITTYVWKEVPFIALVVYGTMSRVNKKLFEAALNLGASKKRAFFYVVLPLIMPSVVSCFLIVFAFSFGSFEVPYLIGPTFPKALPVKAYIEYSNSDLTNRPYAMVINTILIIITSILIFLYERCFSLFWGKQDRKYDRK</sequence>
<feature type="transmembrane region" description="Helical" evidence="5">
    <location>
        <begin position="65"/>
        <end position="89"/>
    </location>
</feature>
<evidence type="ECO:0000256" key="4">
    <source>
        <dbReference type="ARBA" id="ARBA00023136"/>
    </source>
</evidence>
<dbReference type="InterPro" id="IPR052730">
    <property type="entry name" value="Sugar_ABC_transporter"/>
</dbReference>
<evidence type="ECO:0000313" key="7">
    <source>
        <dbReference type="EMBL" id="MEY8000311.1"/>
    </source>
</evidence>
<dbReference type="SUPFAM" id="SSF161098">
    <property type="entry name" value="MetI-like"/>
    <property type="match status" value="1"/>
</dbReference>
<evidence type="ECO:0000256" key="3">
    <source>
        <dbReference type="ARBA" id="ARBA00022989"/>
    </source>
</evidence>
<dbReference type="PANTHER" id="PTHR43759:SF1">
    <property type="entry name" value="GLUCOSE IMPORT SYSTEM PERMEASE PROTEIN GLCT"/>
    <property type="match status" value="1"/>
</dbReference>
<evidence type="ECO:0000259" key="6">
    <source>
        <dbReference type="PROSITE" id="PS50928"/>
    </source>
</evidence>
<evidence type="ECO:0000313" key="8">
    <source>
        <dbReference type="Proteomes" id="UP001564657"/>
    </source>
</evidence>